<gene>
    <name evidence="6" type="primary">qseD</name>
    <name evidence="6" type="ORF">GTPT_1961</name>
</gene>
<dbReference type="GO" id="GO:0000976">
    <property type="term" value="F:transcription cis-regulatory region binding"/>
    <property type="evidence" value="ECO:0007669"/>
    <property type="project" value="TreeGrafter"/>
</dbReference>
<evidence type="ECO:0000256" key="3">
    <source>
        <dbReference type="ARBA" id="ARBA00023125"/>
    </source>
</evidence>
<name>A0A085JFC8_9GAMM</name>
<dbReference type="InterPro" id="IPR036390">
    <property type="entry name" value="WH_DNA-bd_sf"/>
</dbReference>
<dbReference type="GO" id="GO:0003700">
    <property type="term" value="F:DNA-binding transcription factor activity"/>
    <property type="evidence" value="ECO:0007669"/>
    <property type="project" value="InterPro"/>
</dbReference>
<dbReference type="InterPro" id="IPR036388">
    <property type="entry name" value="WH-like_DNA-bd_sf"/>
</dbReference>
<keyword evidence="3" id="KW-0238">DNA-binding</keyword>
<dbReference type="PROSITE" id="PS50931">
    <property type="entry name" value="HTH_LYSR"/>
    <property type="match status" value="1"/>
</dbReference>
<evidence type="ECO:0000256" key="1">
    <source>
        <dbReference type="ARBA" id="ARBA00009437"/>
    </source>
</evidence>
<keyword evidence="7" id="KW-1185">Reference proteome</keyword>
<evidence type="ECO:0000313" key="6">
    <source>
        <dbReference type="EMBL" id="KFD19174.1"/>
    </source>
</evidence>
<dbReference type="PRINTS" id="PR00039">
    <property type="entry name" value="HTHLYSR"/>
</dbReference>
<accession>A0A085JFC8</accession>
<proteinExistence type="inferred from homology"/>
<dbReference type="Pfam" id="PF03466">
    <property type="entry name" value="LysR_substrate"/>
    <property type="match status" value="1"/>
</dbReference>
<dbReference type="OrthoDB" id="6971749at2"/>
<dbReference type="CDD" id="cd05466">
    <property type="entry name" value="PBP2_LTTR_substrate"/>
    <property type="match status" value="1"/>
</dbReference>
<dbReference type="RefSeq" id="WP_029990173.1">
    <property type="nucleotide sequence ID" value="NZ_ATMJ01000018.1"/>
</dbReference>
<organism evidence="6 7">
    <name type="scientific">Tatumella ptyseos ATCC 33301</name>
    <dbReference type="NCBI Taxonomy" id="1005995"/>
    <lineage>
        <taxon>Bacteria</taxon>
        <taxon>Pseudomonadati</taxon>
        <taxon>Pseudomonadota</taxon>
        <taxon>Gammaproteobacteria</taxon>
        <taxon>Enterobacterales</taxon>
        <taxon>Erwiniaceae</taxon>
        <taxon>Tatumella</taxon>
    </lineage>
</organism>
<comment type="caution">
    <text evidence="6">The sequence shown here is derived from an EMBL/GenBank/DDBJ whole genome shotgun (WGS) entry which is preliminary data.</text>
</comment>
<reference evidence="6 7" key="1">
    <citation type="submission" date="2014-05" db="EMBL/GenBank/DDBJ databases">
        <title>ATOL: Assembling a taxonomically balanced genome-scale reconstruction of the evolutionary history of the Enterobacteriaceae.</title>
        <authorList>
            <person name="Plunkett G.III."/>
            <person name="Neeno-Eckwall E.C."/>
            <person name="Glasner J.D."/>
            <person name="Perna N.T."/>
        </authorList>
    </citation>
    <scope>NUCLEOTIDE SEQUENCE [LARGE SCALE GENOMIC DNA]</scope>
    <source>
        <strain evidence="6 7">ATCC 33301</strain>
    </source>
</reference>
<dbReference type="InterPro" id="IPR005119">
    <property type="entry name" value="LysR_subst-bd"/>
</dbReference>
<dbReference type="Proteomes" id="UP000028602">
    <property type="component" value="Unassembled WGS sequence"/>
</dbReference>
<dbReference type="SUPFAM" id="SSF53850">
    <property type="entry name" value="Periplasmic binding protein-like II"/>
    <property type="match status" value="1"/>
</dbReference>
<keyword evidence="2" id="KW-0805">Transcription regulation</keyword>
<dbReference type="PANTHER" id="PTHR30126:SF2">
    <property type="entry name" value="HTH-TYPE TRANSCRIPTIONAL REGULATOR YJIE"/>
    <property type="match status" value="1"/>
</dbReference>
<keyword evidence="4" id="KW-0804">Transcription</keyword>
<evidence type="ECO:0000259" key="5">
    <source>
        <dbReference type="PROSITE" id="PS50931"/>
    </source>
</evidence>
<sequence>MLGNIEIKWIYDILALEELRSFTLASERRNISQSSFSRRVQALESAVGFEIFNRGSTPLLLTSEGKNFIVYARNLIDDMDFQINNIKGVNNIKQRINIAAAHSLAVFVLPEFISEFSGKKDNIFFVESINVDEAVYNLKEGRCDFILSFSNEELMSFPFLHHEVFQTQLHLVSPCHTNGEPIYDVSDENIPLMKYSDESYMGRQVNQLLTRESALSFSLSFVSSMSDVLKMMIMKGNGVGWLPDYSIAQELESGSLSVMDPSLSIRMSVYVYRTSARLNLSSERFWQQMKSRTSLF</sequence>
<evidence type="ECO:0000313" key="7">
    <source>
        <dbReference type="Proteomes" id="UP000028602"/>
    </source>
</evidence>
<dbReference type="PANTHER" id="PTHR30126">
    <property type="entry name" value="HTH-TYPE TRANSCRIPTIONAL REGULATOR"/>
    <property type="match status" value="1"/>
</dbReference>
<dbReference type="SUPFAM" id="SSF46785">
    <property type="entry name" value="Winged helix' DNA-binding domain"/>
    <property type="match status" value="1"/>
</dbReference>
<evidence type="ECO:0000256" key="2">
    <source>
        <dbReference type="ARBA" id="ARBA00023015"/>
    </source>
</evidence>
<dbReference type="AlphaFoldDB" id="A0A085JFC8"/>
<evidence type="ECO:0000256" key="4">
    <source>
        <dbReference type="ARBA" id="ARBA00023163"/>
    </source>
</evidence>
<dbReference type="Gene3D" id="1.10.10.10">
    <property type="entry name" value="Winged helix-like DNA-binding domain superfamily/Winged helix DNA-binding domain"/>
    <property type="match status" value="1"/>
</dbReference>
<dbReference type="eggNOG" id="COG0583">
    <property type="taxonomic scope" value="Bacteria"/>
</dbReference>
<comment type="similarity">
    <text evidence="1">Belongs to the LysR transcriptional regulatory family.</text>
</comment>
<dbReference type="InterPro" id="IPR000847">
    <property type="entry name" value="LysR_HTH_N"/>
</dbReference>
<dbReference type="Pfam" id="PF00126">
    <property type="entry name" value="HTH_1"/>
    <property type="match status" value="1"/>
</dbReference>
<dbReference type="EMBL" id="JMPR01000033">
    <property type="protein sequence ID" value="KFD19174.1"/>
    <property type="molecule type" value="Genomic_DNA"/>
</dbReference>
<feature type="domain" description="HTH lysR-type" evidence="5">
    <location>
        <begin position="5"/>
        <end position="62"/>
    </location>
</feature>
<dbReference type="Gene3D" id="3.40.190.290">
    <property type="match status" value="1"/>
</dbReference>
<protein>
    <submittedName>
        <fullName evidence="6">Putative LysR family transcriptional regulator</fullName>
    </submittedName>
</protein>